<protein>
    <submittedName>
        <fullName evidence="1">Uncharacterized protein</fullName>
    </submittedName>
</protein>
<evidence type="ECO:0000313" key="1">
    <source>
        <dbReference type="EMBL" id="KJH44309.1"/>
    </source>
</evidence>
<name>A0A0D8XKF2_DICVI</name>
<sequence>MSVKMRFVLRHAFVEPSSTGASATFPFNNEFKFFNITCRHTLFVDFQIHEGHCGDGQRACMSSLGDALLTVTEGDRILEWIDRSCMDSNRKQNFCKQTRDQNLVNEITGRMKRVVLIDSVRKSIIESILVGILLDIALKN</sequence>
<proteinExistence type="predicted"/>
<keyword evidence="2" id="KW-1185">Reference proteome</keyword>
<dbReference type="AlphaFoldDB" id="A0A0D8XKF2"/>
<organism evidence="1 2">
    <name type="scientific">Dictyocaulus viviparus</name>
    <name type="common">Bovine lungworm</name>
    <dbReference type="NCBI Taxonomy" id="29172"/>
    <lineage>
        <taxon>Eukaryota</taxon>
        <taxon>Metazoa</taxon>
        <taxon>Ecdysozoa</taxon>
        <taxon>Nematoda</taxon>
        <taxon>Chromadorea</taxon>
        <taxon>Rhabditida</taxon>
        <taxon>Rhabditina</taxon>
        <taxon>Rhabditomorpha</taxon>
        <taxon>Strongyloidea</taxon>
        <taxon>Metastrongylidae</taxon>
        <taxon>Dictyocaulus</taxon>
    </lineage>
</organism>
<reference evidence="1 2" key="1">
    <citation type="submission" date="2013-11" db="EMBL/GenBank/DDBJ databases">
        <title>Draft genome of the bovine lungworm Dictyocaulus viviparus.</title>
        <authorList>
            <person name="Mitreva M."/>
        </authorList>
    </citation>
    <scope>NUCLEOTIDE SEQUENCE [LARGE SCALE GENOMIC DNA]</scope>
    <source>
        <strain evidence="1 2">HannoverDv2000</strain>
    </source>
</reference>
<dbReference type="Proteomes" id="UP000053766">
    <property type="component" value="Unassembled WGS sequence"/>
</dbReference>
<evidence type="ECO:0000313" key="2">
    <source>
        <dbReference type="Proteomes" id="UP000053766"/>
    </source>
</evidence>
<accession>A0A0D8XKF2</accession>
<gene>
    <name evidence="1" type="ORF">DICVIV_09676</name>
</gene>
<reference evidence="2" key="2">
    <citation type="journal article" date="2016" name="Sci. Rep.">
        <title>Dictyocaulus viviparus genome, variome and transcriptome elucidate lungworm biology and support future intervention.</title>
        <authorList>
            <person name="McNulty S.N."/>
            <person name="Strube C."/>
            <person name="Rosa B.A."/>
            <person name="Martin J.C."/>
            <person name="Tyagi R."/>
            <person name="Choi Y.J."/>
            <person name="Wang Q."/>
            <person name="Hallsworth Pepin K."/>
            <person name="Zhang X."/>
            <person name="Ozersky P."/>
            <person name="Wilson R.K."/>
            <person name="Sternberg P.W."/>
            <person name="Gasser R.B."/>
            <person name="Mitreva M."/>
        </authorList>
    </citation>
    <scope>NUCLEOTIDE SEQUENCE [LARGE SCALE GENOMIC DNA]</scope>
    <source>
        <strain evidence="2">HannoverDv2000</strain>
    </source>
</reference>
<dbReference type="EMBL" id="KN716484">
    <property type="protein sequence ID" value="KJH44309.1"/>
    <property type="molecule type" value="Genomic_DNA"/>
</dbReference>